<comment type="caution">
    <text evidence="5">The sequence shown here is derived from an EMBL/GenBank/DDBJ whole genome shotgun (WGS) entry which is preliminary data.</text>
</comment>
<reference evidence="5 6" key="1">
    <citation type="journal article" date="2018" name="Evol. Lett.">
        <title>Horizontal gene cluster transfer increased hallucinogenic mushroom diversity.</title>
        <authorList>
            <person name="Reynolds H.T."/>
            <person name="Vijayakumar V."/>
            <person name="Gluck-Thaler E."/>
            <person name="Korotkin H.B."/>
            <person name="Matheny P.B."/>
            <person name="Slot J.C."/>
        </authorList>
    </citation>
    <scope>NUCLEOTIDE SEQUENCE [LARGE SCALE GENOMIC DNA]</scope>
    <source>
        <strain evidence="5 6">2631</strain>
    </source>
</reference>
<evidence type="ECO:0000313" key="5">
    <source>
        <dbReference type="EMBL" id="PPQ72578.1"/>
    </source>
</evidence>
<protein>
    <recommendedName>
        <fullName evidence="4">CCHC-type domain-containing protein</fullName>
    </recommendedName>
</protein>
<dbReference type="InParanoid" id="A0A409W290"/>
<accession>A0A409W290</accession>
<keyword evidence="6" id="KW-1185">Reference proteome</keyword>
<evidence type="ECO:0000256" key="1">
    <source>
        <dbReference type="PROSITE-ProRule" id="PRU00047"/>
    </source>
</evidence>
<feature type="coiled-coil region" evidence="2">
    <location>
        <begin position="280"/>
        <end position="309"/>
    </location>
</feature>
<feature type="compositionally biased region" description="Polar residues" evidence="3">
    <location>
        <begin position="80"/>
        <end position="90"/>
    </location>
</feature>
<dbReference type="GO" id="GO:0003676">
    <property type="term" value="F:nucleic acid binding"/>
    <property type="evidence" value="ECO:0007669"/>
    <property type="project" value="InterPro"/>
</dbReference>
<dbReference type="STRING" id="93625.A0A409W290"/>
<keyword evidence="1" id="KW-0862">Zinc</keyword>
<dbReference type="InterPro" id="IPR001878">
    <property type="entry name" value="Znf_CCHC"/>
</dbReference>
<dbReference type="AlphaFoldDB" id="A0A409W290"/>
<sequence>MFSSPQTLKKKTQETATPKFSVTNLATRKVLPDRDPSGKFLPKTVPSGSRPAPRTTSQLCSSIVPRSFPTPPVTPYRRATAQSPSTTAPNSPQLVYIADYMSDSNGLRMFWGDGEVDGENAQDFINGVERSFLAKPNLSEKDKVRTFELWLKSGRAAKTWWNGLAAEEKDSWEHLRAAFEKKWPEKLITEKTMEEQHAALEASVLKEEELGKRVRVDGVEEFSHVVWADKLQRLATALKDDSGLLIPNVRRSMPRALKLLVGTQHRTWSDFCTAVRRVSIMELEEKLELEEEQRGIQEAITRLSQLQQSPTRAIREAMTAASLGPPVPGPRFTMPRTVPSPVITQAPGPVGGMASAPQYRPDADRLADIVRLALPIHPNTAAGRAAYQAQVVEWNSKNAGRPVNETRPFPLSPGTSPVASGECWRCGHEGHMGGACTSTEPVPTMEQKWRSIAATVKRRVETNTVSINLVEEAGPWFDWEAYNAQVIAAYRASQGNGEGSLA</sequence>
<organism evidence="5 6">
    <name type="scientific">Psilocybe cyanescens</name>
    <dbReference type="NCBI Taxonomy" id="93625"/>
    <lineage>
        <taxon>Eukaryota</taxon>
        <taxon>Fungi</taxon>
        <taxon>Dikarya</taxon>
        <taxon>Basidiomycota</taxon>
        <taxon>Agaricomycotina</taxon>
        <taxon>Agaricomycetes</taxon>
        <taxon>Agaricomycetidae</taxon>
        <taxon>Agaricales</taxon>
        <taxon>Agaricineae</taxon>
        <taxon>Strophariaceae</taxon>
        <taxon>Psilocybe</taxon>
    </lineage>
</organism>
<proteinExistence type="predicted"/>
<keyword evidence="1" id="KW-0479">Metal-binding</keyword>
<evidence type="ECO:0000259" key="4">
    <source>
        <dbReference type="PROSITE" id="PS50158"/>
    </source>
</evidence>
<evidence type="ECO:0000313" key="6">
    <source>
        <dbReference type="Proteomes" id="UP000283269"/>
    </source>
</evidence>
<name>A0A409W290_PSICY</name>
<keyword evidence="2" id="KW-0175">Coiled coil</keyword>
<evidence type="ECO:0000256" key="3">
    <source>
        <dbReference type="SAM" id="MobiDB-lite"/>
    </source>
</evidence>
<dbReference type="GO" id="GO:0008270">
    <property type="term" value="F:zinc ion binding"/>
    <property type="evidence" value="ECO:0007669"/>
    <property type="project" value="UniProtKB-KW"/>
</dbReference>
<feature type="region of interest" description="Disordered" evidence="3">
    <location>
        <begin position="1"/>
        <end position="90"/>
    </location>
</feature>
<gene>
    <name evidence="5" type="ORF">CVT25_006547</name>
</gene>
<feature type="compositionally biased region" description="Polar residues" evidence="3">
    <location>
        <begin position="14"/>
        <end position="26"/>
    </location>
</feature>
<dbReference type="EMBL" id="NHYD01003810">
    <property type="protein sequence ID" value="PPQ72578.1"/>
    <property type="molecule type" value="Genomic_DNA"/>
</dbReference>
<dbReference type="PROSITE" id="PS50158">
    <property type="entry name" value="ZF_CCHC"/>
    <property type="match status" value="1"/>
</dbReference>
<feature type="domain" description="CCHC-type" evidence="4">
    <location>
        <begin position="423"/>
        <end position="438"/>
    </location>
</feature>
<keyword evidence="1" id="KW-0863">Zinc-finger</keyword>
<evidence type="ECO:0000256" key="2">
    <source>
        <dbReference type="SAM" id="Coils"/>
    </source>
</evidence>
<dbReference type="OrthoDB" id="3260975at2759"/>
<dbReference type="Proteomes" id="UP000283269">
    <property type="component" value="Unassembled WGS sequence"/>
</dbReference>